<keyword evidence="2" id="KW-0689">Ribosomal protein</keyword>
<reference evidence="5" key="1">
    <citation type="submission" date="2017-07" db="EMBL/GenBank/DDBJ databases">
        <title>Taro Niue Genome Assembly and Annotation.</title>
        <authorList>
            <person name="Atibalentja N."/>
            <person name="Keating K."/>
            <person name="Fields C.J."/>
        </authorList>
    </citation>
    <scope>NUCLEOTIDE SEQUENCE</scope>
    <source>
        <strain evidence="5">Niue_2</strain>
        <tissue evidence="5">Leaf</tissue>
    </source>
</reference>
<evidence type="ECO:0000313" key="6">
    <source>
        <dbReference type="Proteomes" id="UP000652761"/>
    </source>
</evidence>
<dbReference type="SUPFAM" id="SSF50193">
    <property type="entry name" value="Ribosomal protein L14"/>
    <property type="match status" value="1"/>
</dbReference>
<keyword evidence="6" id="KW-1185">Reference proteome</keyword>
<feature type="compositionally biased region" description="Basic and acidic residues" evidence="4">
    <location>
        <begin position="166"/>
        <end position="175"/>
    </location>
</feature>
<dbReference type="InterPro" id="IPR036853">
    <property type="entry name" value="Ribosomal_uL14_sf"/>
</dbReference>
<accession>A0A843VKA2</accession>
<proteinExistence type="inferred from homology"/>
<dbReference type="Pfam" id="PF00238">
    <property type="entry name" value="Ribosomal_L14"/>
    <property type="match status" value="1"/>
</dbReference>
<evidence type="ECO:0000256" key="4">
    <source>
        <dbReference type="SAM" id="MobiDB-lite"/>
    </source>
</evidence>
<dbReference type="GO" id="GO:0006412">
    <property type="term" value="P:translation"/>
    <property type="evidence" value="ECO:0007669"/>
    <property type="project" value="InterPro"/>
</dbReference>
<dbReference type="AlphaFoldDB" id="A0A843VKA2"/>
<dbReference type="InterPro" id="IPR000218">
    <property type="entry name" value="Ribosomal_uL14"/>
</dbReference>
<dbReference type="Gene3D" id="2.40.150.20">
    <property type="entry name" value="Ribosomal protein L14"/>
    <property type="match status" value="1"/>
</dbReference>
<gene>
    <name evidence="5" type="ORF">Taro_029626</name>
</gene>
<dbReference type="Proteomes" id="UP000652761">
    <property type="component" value="Unassembled WGS sequence"/>
</dbReference>
<dbReference type="EMBL" id="NMUH01001979">
    <property type="protein sequence ID" value="MQL96938.1"/>
    <property type="molecule type" value="Genomic_DNA"/>
</dbReference>
<evidence type="ECO:0000256" key="3">
    <source>
        <dbReference type="ARBA" id="ARBA00023274"/>
    </source>
</evidence>
<evidence type="ECO:0000256" key="1">
    <source>
        <dbReference type="ARBA" id="ARBA00010745"/>
    </source>
</evidence>
<dbReference type="GO" id="GO:1990904">
    <property type="term" value="C:ribonucleoprotein complex"/>
    <property type="evidence" value="ECO:0007669"/>
    <property type="project" value="UniProtKB-KW"/>
</dbReference>
<protein>
    <recommendedName>
        <fullName evidence="7">Ribosomal protein L14</fullName>
    </recommendedName>
</protein>
<feature type="region of interest" description="Disordered" evidence="4">
    <location>
        <begin position="165"/>
        <end position="196"/>
    </location>
</feature>
<organism evidence="5 6">
    <name type="scientific">Colocasia esculenta</name>
    <name type="common">Wild taro</name>
    <name type="synonym">Arum esculentum</name>
    <dbReference type="NCBI Taxonomy" id="4460"/>
    <lineage>
        <taxon>Eukaryota</taxon>
        <taxon>Viridiplantae</taxon>
        <taxon>Streptophyta</taxon>
        <taxon>Embryophyta</taxon>
        <taxon>Tracheophyta</taxon>
        <taxon>Spermatophyta</taxon>
        <taxon>Magnoliopsida</taxon>
        <taxon>Liliopsida</taxon>
        <taxon>Araceae</taxon>
        <taxon>Aroideae</taxon>
        <taxon>Colocasieae</taxon>
        <taxon>Colocasia</taxon>
    </lineage>
</organism>
<name>A0A843VKA2_COLES</name>
<feature type="compositionally biased region" description="Basic residues" evidence="4">
    <location>
        <begin position="176"/>
        <end position="189"/>
    </location>
</feature>
<evidence type="ECO:0008006" key="7">
    <source>
        <dbReference type="Google" id="ProtNLM"/>
    </source>
</evidence>
<dbReference type="GO" id="GO:0005840">
    <property type="term" value="C:ribosome"/>
    <property type="evidence" value="ECO:0007669"/>
    <property type="project" value="UniProtKB-KW"/>
</dbReference>
<dbReference type="GO" id="GO:0003735">
    <property type="term" value="F:structural constituent of ribosome"/>
    <property type="evidence" value="ECO:0007669"/>
    <property type="project" value="InterPro"/>
</dbReference>
<evidence type="ECO:0000256" key="2">
    <source>
        <dbReference type="ARBA" id="ARBA00022980"/>
    </source>
</evidence>
<comment type="caution">
    <text evidence="5">The sequence shown here is derived from an EMBL/GenBank/DDBJ whole genome shotgun (WGS) entry which is preliminary data.</text>
</comment>
<sequence length="233" mass="25061">MAVVEAGYWRNASMCWGWRGCSREARVISSFPTPALHQSLASATTPPVRSGCKPGSALRPPHAAATVTTSVTFGAICIADITSSSGPLRQASSSPGLSDIYRSHPSPLLIFTSLAPLQQLHPSDIDAGQDPRWGLHTPPPLQLPNAAFRGPSESPAIGLHRQRVHGNCEEREAQSKKRSCRQSSRRRRSRGIERTGVIVNPKGEMKGSAIMGPIGKDYADLWLRITTAANPIV</sequence>
<keyword evidence="3" id="KW-0687">Ribonucleoprotein</keyword>
<comment type="similarity">
    <text evidence="1">Belongs to the universal ribosomal protein uL14 family.</text>
</comment>
<evidence type="ECO:0000313" key="5">
    <source>
        <dbReference type="EMBL" id="MQL96938.1"/>
    </source>
</evidence>